<evidence type="ECO:0000256" key="1">
    <source>
        <dbReference type="SAM" id="MobiDB-lite"/>
    </source>
</evidence>
<evidence type="ECO:0000313" key="4">
    <source>
        <dbReference type="Proteomes" id="UP000198287"/>
    </source>
</evidence>
<feature type="domain" description="Farnesoic acid O-methyl transferase" evidence="2">
    <location>
        <begin position="62"/>
        <end position="189"/>
    </location>
</feature>
<feature type="compositionally biased region" description="Polar residues" evidence="1">
    <location>
        <begin position="1"/>
        <end position="10"/>
    </location>
</feature>
<feature type="domain" description="Farnesoic acid O-methyl transferase" evidence="2">
    <location>
        <begin position="199"/>
        <end position="324"/>
    </location>
</feature>
<evidence type="ECO:0000259" key="2">
    <source>
        <dbReference type="Pfam" id="PF12248"/>
    </source>
</evidence>
<dbReference type="PANTHER" id="PTHR36695">
    <property type="entry name" value="AGAP008648-PA"/>
    <property type="match status" value="1"/>
</dbReference>
<dbReference type="OrthoDB" id="2142040at2759"/>
<proteinExistence type="predicted"/>
<dbReference type="Pfam" id="PF11901">
    <property type="entry name" value="DM9"/>
    <property type="match status" value="2"/>
</dbReference>
<dbReference type="OMA" id="EHGKPEY"/>
<reference evidence="3 4" key="1">
    <citation type="submission" date="2015-12" db="EMBL/GenBank/DDBJ databases">
        <title>The genome of Folsomia candida.</title>
        <authorList>
            <person name="Faddeeva A."/>
            <person name="Derks M.F."/>
            <person name="Anvar Y."/>
            <person name="Smit S."/>
            <person name="Van Straalen N."/>
            <person name="Roelofs D."/>
        </authorList>
    </citation>
    <scope>NUCLEOTIDE SEQUENCE [LARGE SCALE GENOMIC DNA]</scope>
    <source>
        <strain evidence="3 4">VU population</strain>
        <tissue evidence="3">Whole body</tissue>
    </source>
</reference>
<dbReference type="SMART" id="SM00696">
    <property type="entry name" value="DM9"/>
    <property type="match status" value="2"/>
</dbReference>
<dbReference type="InterPro" id="IPR006616">
    <property type="entry name" value="DM9_repeat"/>
</dbReference>
<name>A0A226F5Z8_FOLCA</name>
<dbReference type="EMBL" id="LNIX01000001">
    <property type="protein sequence ID" value="OXA64864.1"/>
    <property type="molecule type" value="Genomic_DNA"/>
</dbReference>
<feature type="region of interest" description="Disordered" evidence="1">
    <location>
        <begin position="1"/>
        <end position="21"/>
    </location>
</feature>
<protein>
    <submittedName>
        <fullName evidence="3">Natterin-2</fullName>
    </submittedName>
</protein>
<organism evidence="3 4">
    <name type="scientific">Folsomia candida</name>
    <name type="common">Springtail</name>
    <dbReference type="NCBI Taxonomy" id="158441"/>
    <lineage>
        <taxon>Eukaryota</taxon>
        <taxon>Metazoa</taxon>
        <taxon>Ecdysozoa</taxon>
        <taxon>Arthropoda</taxon>
        <taxon>Hexapoda</taxon>
        <taxon>Collembola</taxon>
        <taxon>Entomobryomorpha</taxon>
        <taxon>Isotomoidea</taxon>
        <taxon>Isotomidae</taxon>
        <taxon>Proisotominae</taxon>
        <taxon>Folsomia</taxon>
    </lineage>
</organism>
<dbReference type="AlphaFoldDB" id="A0A226F5Z8"/>
<evidence type="ECO:0000313" key="3">
    <source>
        <dbReference type="EMBL" id="OXA64864.1"/>
    </source>
</evidence>
<dbReference type="Pfam" id="PF12248">
    <property type="entry name" value="Methyltransf_FA"/>
    <property type="match status" value="2"/>
</dbReference>
<dbReference type="InterPro" id="IPR022041">
    <property type="entry name" value="Methyltransf_FA"/>
</dbReference>
<dbReference type="Proteomes" id="UP000198287">
    <property type="component" value="Unassembled WGS sequence"/>
</dbReference>
<sequence length="525" mass="57535">MCSHSMTQIANVPPQEPTPDPKIAQSEAWLASSFLKVFETTRPYSTTTKNPCLADTVYTEDSTTYKFFPVTKHSVRVNVKAANDAHIALSTQQGSQPMIEIFLGGWENSKSAIRFNDERPNKAEVDTPSLLSSDEAKTFIVTWTEDGQVAVCLEGASEAFITWKNDQPYEIRYFGVRTAWSATGDWKIDGIRDVHTDTSFDYQWFPVHGAQLDFSVQAKNDAHIALAGGPEAAKPLYEIFLGGWNGTKSAIRFNQEKPDVAEAPGGVSRDEFQRFWVRLSHAAIQVGRDGETEPFLSWANPEPFVVSHFGIRTSYGSDGNWILDGGVEGNEVISEERPKRDLPEGVQWVDGSAGSVPEGAFAGGEDGGSPLYVARAEHEGATIPGKLLAEHGVAYVPWGGAENAKDNYQVHFLHIFFQLFPSFANFTVCNFPMISITNELLLLNPVTVLVVSPDAVSWVDASGDAVPANAIEGGKTEDGETLYIGRVLHEGAQTVGKFHPSHGKMYISYGGEEVGYEEFQVLVQN</sequence>
<gene>
    <name evidence="3" type="ORF">Fcan01_03713</name>
</gene>
<comment type="caution">
    <text evidence="3">The sequence shown here is derived from an EMBL/GenBank/DDBJ whole genome shotgun (WGS) entry which is preliminary data.</text>
</comment>
<accession>A0A226F5Z8</accession>
<dbReference type="PANTHER" id="PTHR36695:SF12">
    <property type="entry name" value="AGAP008648-PA"/>
    <property type="match status" value="1"/>
</dbReference>
<keyword evidence="4" id="KW-1185">Reference proteome</keyword>